<evidence type="ECO:0000313" key="5">
    <source>
        <dbReference type="EMBL" id="RAL38261.1"/>
    </source>
</evidence>
<dbReference type="EMBL" id="NQVE01000210">
    <property type="protein sequence ID" value="RAL38261.1"/>
    <property type="molecule type" value="Genomic_DNA"/>
</dbReference>
<dbReference type="PANTHER" id="PTHR16290">
    <property type="entry name" value="TRANSCRIPTION FACTOR SMIF DECAPPING ENZYME DCP1"/>
    <property type="match status" value="1"/>
</dbReference>
<proteinExistence type="inferred from homology"/>
<dbReference type="Gene3D" id="2.30.29.30">
    <property type="entry name" value="Pleckstrin-homology domain (PH domain)/Phosphotyrosine-binding domain (PTB)"/>
    <property type="match status" value="1"/>
</dbReference>
<sequence length="377" mass="41669">MSQSGKLMPNLDRNSTKLLNLTVLQRTDPFIEEILLTAAHVTFYEFNIETSQWSRKDVEGSLFVVKRTSQPRFQFIVMNRRNADNLVEDLLGDFEYDVQVPYLLYRNAAQEVNGIWFYNAHECEEVSNLFNRILNAYSKVPTKSKVPPVSSEFEELEAVPSMDVIDGPLEPPNATTSNRRDTPDEHNFVNFFSSAMSIGSASNSVVPGHHSHSSASTTQTPLSQNDTRTPIAHVQTQPVVLPNPMHLFEAPPEAEDSSSKRSTNLIMPSLFFGLNPSASALVTIPSPPSSMPTAPPLQPSAGTVGRPYGAPLLQPYPPPSPPLSLTPAAPPNNGIVISRDKIREALLILVQVVHRLLVNLFLDMMAEFSTTIPTYHP</sequence>
<dbReference type="InterPro" id="IPR010334">
    <property type="entry name" value="Dcp1"/>
</dbReference>
<evidence type="ECO:0000256" key="4">
    <source>
        <dbReference type="SAM" id="MobiDB-lite"/>
    </source>
</evidence>
<gene>
    <name evidence="5" type="ORF">DM860_017955</name>
</gene>
<dbReference type="Proteomes" id="UP000249390">
    <property type="component" value="Unassembled WGS sequence"/>
</dbReference>
<feature type="region of interest" description="Disordered" evidence="4">
    <location>
        <begin position="202"/>
        <end position="225"/>
    </location>
</feature>
<dbReference type="GO" id="GO:0031087">
    <property type="term" value="P:deadenylation-independent decapping of nuclear-transcribed mRNA"/>
    <property type="evidence" value="ECO:0007669"/>
    <property type="project" value="TreeGrafter"/>
</dbReference>
<dbReference type="PANTHER" id="PTHR16290:SF21">
    <property type="entry name" value="MRNA-DECAPPING ENZYME-LIKE PROTEIN"/>
    <property type="match status" value="1"/>
</dbReference>
<dbReference type="AlphaFoldDB" id="A0A328D1F9"/>
<protein>
    <recommendedName>
        <fullName evidence="7">WH1 domain-containing protein</fullName>
    </recommendedName>
</protein>
<evidence type="ECO:0000256" key="3">
    <source>
        <dbReference type="ARBA" id="ARBA00022490"/>
    </source>
</evidence>
<organism evidence="5 6">
    <name type="scientific">Cuscuta australis</name>
    <dbReference type="NCBI Taxonomy" id="267555"/>
    <lineage>
        <taxon>Eukaryota</taxon>
        <taxon>Viridiplantae</taxon>
        <taxon>Streptophyta</taxon>
        <taxon>Embryophyta</taxon>
        <taxon>Tracheophyta</taxon>
        <taxon>Spermatophyta</taxon>
        <taxon>Magnoliopsida</taxon>
        <taxon>eudicotyledons</taxon>
        <taxon>Gunneridae</taxon>
        <taxon>Pentapetalae</taxon>
        <taxon>asterids</taxon>
        <taxon>lamiids</taxon>
        <taxon>Solanales</taxon>
        <taxon>Convolvulaceae</taxon>
        <taxon>Cuscuteae</taxon>
        <taxon>Cuscuta</taxon>
        <taxon>Cuscuta subgen. Grammica</taxon>
        <taxon>Cuscuta sect. Cleistogrammica</taxon>
    </lineage>
</organism>
<evidence type="ECO:0000256" key="2">
    <source>
        <dbReference type="ARBA" id="ARBA00008778"/>
    </source>
</evidence>
<dbReference type="InterPro" id="IPR011993">
    <property type="entry name" value="PH-like_dom_sf"/>
</dbReference>
<dbReference type="Pfam" id="PF06058">
    <property type="entry name" value="DCP1"/>
    <property type="match status" value="1"/>
</dbReference>
<dbReference type="GO" id="GO:0008047">
    <property type="term" value="F:enzyme activator activity"/>
    <property type="evidence" value="ECO:0007669"/>
    <property type="project" value="InterPro"/>
</dbReference>
<comment type="similarity">
    <text evidence="2">Belongs to the DCP1 family.</text>
</comment>
<dbReference type="GO" id="GO:0003729">
    <property type="term" value="F:mRNA binding"/>
    <property type="evidence" value="ECO:0007669"/>
    <property type="project" value="TreeGrafter"/>
</dbReference>
<name>A0A328D1F9_9ASTE</name>
<keyword evidence="6" id="KW-1185">Reference proteome</keyword>
<dbReference type="GO" id="GO:0000932">
    <property type="term" value="C:P-body"/>
    <property type="evidence" value="ECO:0007669"/>
    <property type="project" value="TreeGrafter"/>
</dbReference>
<keyword evidence="3" id="KW-0963">Cytoplasm</keyword>
<dbReference type="SUPFAM" id="SSF50729">
    <property type="entry name" value="PH domain-like"/>
    <property type="match status" value="1"/>
</dbReference>
<comment type="caution">
    <text evidence="5">The sequence shown here is derived from an EMBL/GenBank/DDBJ whole genome shotgun (WGS) entry which is preliminary data.</text>
</comment>
<dbReference type="CDD" id="cd13182">
    <property type="entry name" value="EVH1-like_Dcp1"/>
    <property type="match status" value="1"/>
</dbReference>
<reference evidence="5 6" key="1">
    <citation type="submission" date="2018-06" db="EMBL/GenBank/DDBJ databases">
        <title>The Genome of Cuscuta australis (Dodder) Provides Insight into the Evolution of Plant Parasitism.</title>
        <authorList>
            <person name="Liu H."/>
        </authorList>
    </citation>
    <scope>NUCLEOTIDE SEQUENCE [LARGE SCALE GENOMIC DNA]</scope>
    <source>
        <strain evidence="6">cv. Yunnan</strain>
        <tissue evidence="5">Vines</tissue>
    </source>
</reference>
<evidence type="ECO:0008006" key="7">
    <source>
        <dbReference type="Google" id="ProtNLM"/>
    </source>
</evidence>
<dbReference type="GO" id="GO:0000290">
    <property type="term" value="P:deadenylation-dependent decapping of nuclear-transcribed mRNA"/>
    <property type="evidence" value="ECO:0007669"/>
    <property type="project" value="InterPro"/>
</dbReference>
<accession>A0A328D1F9</accession>
<comment type="subcellular location">
    <subcellularLocation>
        <location evidence="1">Cytoplasm</location>
    </subcellularLocation>
</comment>
<feature type="region of interest" description="Disordered" evidence="4">
    <location>
        <begin position="163"/>
        <end position="186"/>
    </location>
</feature>
<feature type="compositionally biased region" description="Polar residues" evidence="4">
    <location>
        <begin position="215"/>
        <end position="225"/>
    </location>
</feature>
<evidence type="ECO:0000313" key="6">
    <source>
        <dbReference type="Proteomes" id="UP000249390"/>
    </source>
</evidence>
<dbReference type="FunFam" id="2.30.29.30:FF:000159">
    <property type="entry name" value="mRNA-decapping enzyme-like protein"/>
    <property type="match status" value="1"/>
</dbReference>
<evidence type="ECO:0000256" key="1">
    <source>
        <dbReference type="ARBA" id="ARBA00004496"/>
    </source>
</evidence>